<dbReference type="GO" id="GO:0015421">
    <property type="term" value="F:ABC-type oligopeptide transporter activity"/>
    <property type="evidence" value="ECO:0007669"/>
    <property type="project" value="TreeGrafter"/>
</dbReference>
<dbReference type="SUPFAM" id="SSF52540">
    <property type="entry name" value="P-loop containing nucleoside triphosphate hydrolases"/>
    <property type="match status" value="2"/>
</dbReference>
<dbReference type="SMART" id="SM00382">
    <property type="entry name" value="AAA"/>
    <property type="match status" value="2"/>
</dbReference>
<dbReference type="FunFam" id="3.40.50.300:FF:000251">
    <property type="entry name" value="ABC transporter B family member 19"/>
    <property type="match status" value="2"/>
</dbReference>
<dbReference type="Proteomes" id="UP000751190">
    <property type="component" value="Unassembled WGS sequence"/>
</dbReference>
<dbReference type="GO" id="GO:0016887">
    <property type="term" value="F:ATP hydrolysis activity"/>
    <property type="evidence" value="ECO:0007669"/>
    <property type="project" value="InterPro"/>
</dbReference>
<dbReference type="CDD" id="cd03249">
    <property type="entry name" value="ABC_MTABC3_MDL1_MDL2"/>
    <property type="match status" value="2"/>
</dbReference>
<feature type="transmembrane region" description="Helical" evidence="11">
    <location>
        <begin position="29"/>
        <end position="52"/>
    </location>
</feature>
<dbReference type="PROSITE" id="PS50893">
    <property type="entry name" value="ABC_TRANSPORTER_2"/>
    <property type="match status" value="2"/>
</dbReference>
<dbReference type="Gene3D" id="1.20.1560.10">
    <property type="entry name" value="ABC transporter type 1, transmembrane domain"/>
    <property type="match status" value="2"/>
</dbReference>
<dbReference type="InterPro" id="IPR003439">
    <property type="entry name" value="ABC_transporter-like_ATP-bd"/>
</dbReference>
<feature type="transmembrane region" description="Helical" evidence="11">
    <location>
        <begin position="181"/>
        <end position="200"/>
    </location>
</feature>
<evidence type="ECO:0000256" key="10">
    <source>
        <dbReference type="SAM" id="MobiDB-lite"/>
    </source>
</evidence>
<sequence length="1345" mass="142274">MKATVVPNDASAPAVSLLELFKHAQPLDVIAMLVGSLAALGLGAIQPIQFIFFADVIDAVGTAELTSETSNVNSELEGAIFAFLYIAVAAFACGFIGTFAWKWTGERQAARYRMAYLRAIMRQDIAWHDARSTAGLASTFAETAQLVELGIGTKLSEGLRFLGQALGGVATGFYFEWDIALVLLAIAPFSIGSAAGLNTVTRRTSQRMAEAFGSAGAVCAEVLGAVRTVASFSAEPRERARFEALLAPAEAVGIRSGWQRGLAMGTMMGTENVLMAVGLVYGAFKIASERASGESNCAYTNSCKVSGGEVLLTIFAIDMGAQAFGFLGQTITALSKARTAAGRMKLTIERTPSIDAMSDEGLTPDAASVRGRIEFAHCAFRYPARPDVPIYSDFSLVIEAGTTVALVGGSGSGKSTAVALVERFYDPDAGAVLLDGVDVRRLQLRWLRQRVGLVGQEPTLFDGTIAQNIAYGKPDATPEQIEEAARSSNAHGFISAFPDGYGTRVGQGGGQLSGGQKQRVAIARAILKNPPVLLLDEATSALDNESERVVQAALDALLATQKRTTIVIAHRLSTIRTADKIAVVGQGRVLEEGSHEQLMRKGEQGHYYRLAHLADPGADTGAGAFAASAVKSLFGAPTPPAAADAAVAAPAAAPPLPAAAQSGSSAVRAVSASRSPRELEAGGAPHAADDARAEKAAVAEAKKARAAAHKAQRARVWAMQRPERPYLALAMTGAVGLGATTPLMGVFFVYLLRLFFYPEPERIMREAWTWGGIFLALAATQFCLTVARTWGLAVVRERLTRRLRADAFEAMLRQDMPWFDEPSNSAANLSANLSRDITLVSAVTGESTGNLIANLSTVAVGLVLMFALGVWQLALIAICIVPVIGAAIAIEFMTMVGDGDENASAGKEDGDDDVAGVQEDAIDIAARRKREADAAKRTAADKGREARERAARIVGQLAASVRTVASFGLESALFADYAAATLVAQRERSRNATVPAFTTGFSQFMMIASILVLYWYGGILVAQGDADFASMFTVILVMFYMAFGLGQISQGATDQEKAARAVGRIMTIMDRRPPQSKASTFVSRDAMSDEGLTPDAASVRGRIEFAHCAFRYPARPDVPIYSDFSLVIEAGTTVALVGGSGSGKSTAVALVERFYDPDAGAVLLDGVDVRRLQLRWLRQRVGLVGQEPTLFDGTIAQNIAYGKPDATPEQIEEAARSSNAHGFISAFPDGYGTRVGQGGGQLSGGQKQRVAIARAILKNPPVLLLDEATSALDNESERVVQAALDALLATQKRTTIVIAHRLSTIRTADKIAVVGQGRVLEEGSHNQLMRKGGHYHALVTAKSNA</sequence>
<evidence type="ECO:0000256" key="5">
    <source>
        <dbReference type="ARBA" id="ARBA00022737"/>
    </source>
</evidence>
<dbReference type="InterPro" id="IPR027417">
    <property type="entry name" value="P-loop_NTPase"/>
</dbReference>
<evidence type="ECO:0000256" key="3">
    <source>
        <dbReference type="ARBA" id="ARBA00022448"/>
    </source>
</evidence>
<evidence type="ECO:0000256" key="6">
    <source>
        <dbReference type="ARBA" id="ARBA00022741"/>
    </source>
</evidence>
<feature type="domain" description="ABC transporter" evidence="12">
    <location>
        <begin position="1103"/>
        <end position="1341"/>
    </location>
</feature>
<dbReference type="EMBL" id="JAGTXO010000024">
    <property type="protein sequence ID" value="KAG8461704.1"/>
    <property type="molecule type" value="Genomic_DNA"/>
</dbReference>
<proteinExistence type="inferred from homology"/>
<dbReference type="GO" id="GO:0005743">
    <property type="term" value="C:mitochondrial inner membrane"/>
    <property type="evidence" value="ECO:0007669"/>
    <property type="project" value="TreeGrafter"/>
</dbReference>
<dbReference type="GO" id="GO:0090374">
    <property type="term" value="P:oligopeptide export from mitochondrion"/>
    <property type="evidence" value="ECO:0007669"/>
    <property type="project" value="TreeGrafter"/>
</dbReference>
<feature type="transmembrane region" description="Helical" evidence="11">
    <location>
        <begin position="851"/>
        <end position="868"/>
    </location>
</feature>
<keyword evidence="6" id="KW-0547">Nucleotide-binding</keyword>
<protein>
    <recommendedName>
        <fullName evidence="16">ATP-dependent transporter ycf16</fullName>
    </recommendedName>
</protein>
<feature type="transmembrane region" description="Helical" evidence="11">
    <location>
        <begin position="874"/>
        <end position="893"/>
    </location>
</feature>
<dbReference type="OrthoDB" id="6500128at2759"/>
<evidence type="ECO:0000256" key="11">
    <source>
        <dbReference type="SAM" id="Phobius"/>
    </source>
</evidence>
<dbReference type="Pfam" id="PF00005">
    <property type="entry name" value="ABC_tran"/>
    <property type="match status" value="2"/>
</dbReference>
<comment type="similarity">
    <text evidence="2">Belongs to the ABC transporter superfamily. ABCB family. Multidrug resistance exporter (TC 3.A.1.201) subfamily.</text>
</comment>
<keyword evidence="9 11" id="KW-0472">Membrane</keyword>
<evidence type="ECO:0000313" key="15">
    <source>
        <dbReference type="Proteomes" id="UP000751190"/>
    </source>
</evidence>
<feature type="domain" description="ABC transporter" evidence="12">
    <location>
        <begin position="373"/>
        <end position="611"/>
    </location>
</feature>
<evidence type="ECO:0000313" key="14">
    <source>
        <dbReference type="EMBL" id="KAG8461704.1"/>
    </source>
</evidence>
<keyword evidence="8 11" id="KW-1133">Transmembrane helix</keyword>
<dbReference type="PROSITE" id="PS00211">
    <property type="entry name" value="ABC_TRANSPORTER_1"/>
    <property type="match status" value="2"/>
</dbReference>
<dbReference type="InterPro" id="IPR017871">
    <property type="entry name" value="ABC_transporter-like_CS"/>
</dbReference>
<dbReference type="PROSITE" id="PS50929">
    <property type="entry name" value="ABC_TM1F"/>
    <property type="match status" value="2"/>
</dbReference>
<dbReference type="SUPFAM" id="SSF90123">
    <property type="entry name" value="ABC transporter transmembrane region"/>
    <property type="match status" value="2"/>
</dbReference>
<evidence type="ECO:0000259" key="13">
    <source>
        <dbReference type="PROSITE" id="PS50929"/>
    </source>
</evidence>
<evidence type="ECO:0000256" key="4">
    <source>
        <dbReference type="ARBA" id="ARBA00022692"/>
    </source>
</evidence>
<feature type="domain" description="ABC transmembrane type-1" evidence="13">
    <location>
        <begin position="728"/>
        <end position="1057"/>
    </location>
</feature>
<dbReference type="Gene3D" id="3.40.50.300">
    <property type="entry name" value="P-loop containing nucleotide triphosphate hydrolases"/>
    <property type="match status" value="2"/>
</dbReference>
<feature type="transmembrane region" description="Helical" evidence="11">
    <location>
        <begin position="1028"/>
        <end position="1048"/>
    </location>
</feature>
<reference evidence="14" key="1">
    <citation type="submission" date="2021-05" db="EMBL/GenBank/DDBJ databases">
        <title>The genome of the haptophyte Pavlova lutheri (Diacronema luteri, Pavlovales) - a model for lipid biosynthesis in eukaryotic algae.</title>
        <authorList>
            <person name="Hulatt C.J."/>
            <person name="Posewitz M.C."/>
        </authorList>
    </citation>
    <scope>NUCLEOTIDE SEQUENCE</scope>
    <source>
        <strain evidence="14">NIVA-4/92</strain>
    </source>
</reference>
<feature type="transmembrane region" description="Helical" evidence="11">
    <location>
        <begin position="994"/>
        <end position="1016"/>
    </location>
</feature>
<dbReference type="InterPro" id="IPR036640">
    <property type="entry name" value="ABC1_TM_sf"/>
</dbReference>
<feature type="transmembrane region" description="Helical" evidence="11">
    <location>
        <begin position="79"/>
        <end position="101"/>
    </location>
</feature>
<keyword evidence="15" id="KW-1185">Reference proteome</keyword>
<evidence type="ECO:0000256" key="7">
    <source>
        <dbReference type="ARBA" id="ARBA00022840"/>
    </source>
</evidence>
<keyword evidence="4 11" id="KW-0812">Transmembrane</keyword>
<dbReference type="InterPro" id="IPR003593">
    <property type="entry name" value="AAA+_ATPase"/>
</dbReference>
<dbReference type="CDD" id="cd18577">
    <property type="entry name" value="ABC_6TM_Pgp_ABCB1_D1_like"/>
    <property type="match status" value="1"/>
</dbReference>
<comment type="subcellular location">
    <subcellularLocation>
        <location evidence="1">Membrane</location>
        <topology evidence="1">Multi-pass membrane protein</topology>
    </subcellularLocation>
</comment>
<dbReference type="OMA" id="NYDNHKQ"/>
<keyword evidence="7" id="KW-0067">ATP-binding</keyword>
<accession>A0A8J5XJQ2</accession>
<dbReference type="Pfam" id="PF00664">
    <property type="entry name" value="ABC_membrane"/>
    <property type="match status" value="3"/>
</dbReference>
<keyword evidence="5" id="KW-0677">Repeat</keyword>
<feature type="transmembrane region" description="Helical" evidence="11">
    <location>
        <begin position="772"/>
        <end position="795"/>
    </location>
</feature>
<evidence type="ECO:0000256" key="2">
    <source>
        <dbReference type="ARBA" id="ARBA00007577"/>
    </source>
</evidence>
<dbReference type="PANTHER" id="PTHR43394:SF11">
    <property type="entry name" value="ATP-BINDING CASSETTE TRANSPORTER"/>
    <property type="match status" value="1"/>
</dbReference>
<evidence type="ECO:0000256" key="1">
    <source>
        <dbReference type="ARBA" id="ARBA00004141"/>
    </source>
</evidence>
<organism evidence="14 15">
    <name type="scientific">Diacronema lutheri</name>
    <name type="common">Unicellular marine alga</name>
    <name type="synonym">Monochrysis lutheri</name>
    <dbReference type="NCBI Taxonomy" id="2081491"/>
    <lineage>
        <taxon>Eukaryota</taxon>
        <taxon>Haptista</taxon>
        <taxon>Haptophyta</taxon>
        <taxon>Pavlovophyceae</taxon>
        <taxon>Pavlovales</taxon>
        <taxon>Pavlovaceae</taxon>
        <taxon>Diacronema</taxon>
    </lineage>
</organism>
<evidence type="ECO:0000256" key="9">
    <source>
        <dbReference type="ARBA" id="ARBA00023136"/>
    </source>
</evidence>
<dbReference type="GO" id="GO:0005524">
    <property type="term" value="F:ATP binding"/>
    <property type="evidence" value="ECO:0007669"/>
    <property type="project" value="UniProtKB-KW"/>
</dbReference>
<dbReference type="PANTHER" id="PTHR43394">
    <property type="entry name" value="ATP-DEPENDENT PERMEASE MDL1, MITOCHONDRIAL"/>
    <property type="match status" value="1"/>
</dbReference>
<evidence type="ECO:0000259" key="12">
    <source>
        <dbReference type="PROSITE" id="PS50893"/>
    </source>
</evidence>
<feature type="transmembrane region" description="Helical" evidence="11">
    <location>
        <begin position="726"/>
        <end position="752"/>
    </location>
</feature>
<evidence type="ECO:0000256" key="8">
    <source>
        <dbReference type="ARBA" id="ARBA00022989"/>
    </source>
</evidence>
<keyword evidence="3" id="KW-0813">Transport</keyword>
<feature type="region of interest" description="Disordered" evidence="10">
    <location>
        <begin position="667"/>
        <end position="689"/>
    </location>
</feature>
<feature type="domain" description="ABC transmembrane type-1" evidence="13">
    <location>
        <begin position="33"/>
        <end position="336"/>
    </location>
</feature>
<dbReference type="InterPro" id="IPR011527">
    <property type="entry name" value="ABC1_TM_dom"/>
</dbReference>
<gene>
    <name evidence="14" type="ORF">KFE25_001322</name>
</gene>
<comment type="caution">
    <text evidence="14">The sequence shown here is derived from an EMBL/GenBank/DDBJ whole genome shotgun (WGS) entry which is preliminary data.</text>
</comment>
<evidence type="ECO:0008006" key="16">
    <source>
        <dbReference type="Google" id="ProtNLM"/>
    </source>
</evidence>
<dbReference type="InterPro" id="IPR039421">
    <property type="entry name" value="Type_1_exporter"/>
</dbReference>
<dbReference type="CDD" id="cd18578">
    <property type="entry name" value="ABC_6TM_Pgp_ABCB1_D2_like"/>
    <property type="match status" value="1"/>
</dbReference>
<name>A0A8J5XJQ2_DIALT</name>